<dbReference type="NCBIfam" id="TIGR01136">
    <property type="entry name" value="cysKM"/>
    <property type="match status" value="1"/>
</dbReference>
<comment type="caution">
    <text evidence="12">The sequence shown here is derived from an EMBL/GenBank/DDBJ whole genome shotgun (WGS) entry which is preliminary data.</text>
</comment>
<evidence type="ECO:0000256" key="3">
    <source>
        <dbReference type="ARBA" id="ARBA00007103"/>
    </source>
</evidence>
<dbReference type="PANTHER" id="PTHR10314">
    <property type="entry name" value="CYSTATHIONINE BETA-SYNTHASE"/>
    <property type="match status" value="1"/>
</dbReference>
<comment type="pathway">
    <text evidence="2">Amino-acid biosynthesis; L-cysteine biosynthesis; L-cysteine from L-serine: step 2/2.</text>
</comment>
<comment type="cofactor">
    <cofactor evidence="1 10">
        <name>pyridoxal 5'-phosphate</name>
        <dbReference type="ChEBI" id="CHEBI:597326"/>
    </cofactor>
</comment>
<feature type="domain" description="Tryptophan synthase beta chain-like PALP" evidence="11">
    <location>
        <begin position="8"/>
        <end position="296"/>
    </location>
</feature>
<comment type="similarity">
    <text evidence="3">Belongs to the cysteine synthase/cystathionine beta-synthase family.</text>
</comment>
<dbReference type="EC" id="2.5.1.47" evidence="4"/>
<dbReference type="Proteomes" id="UP000739538">
    <property type="component" value="Unassembled WGS sequence"/>
</dbReference>
<keyword evidence="8" id="KW-0198">Cysteine biosynthesis</keyword>
<reference evidence="12" key="2">
    <citation type="journal article" date="2021" name="Microbiome">
        <title>Successional dynamics and alternative stable states in a saline activated sludge microbial community over 9 years.</title>
        <authorList>
            <person name="Wang Y."/>
            <person name="Ye J."/>
            <person name="Ju F."/>
            <person name="Liu L."/>
            <person name="Boyd J.A."/>
            <person name="Deng Y."/>
            <person name="Parks D.H."/>
            <person name="Jiang X."/>
            <person name="Yin X."/>
            <person name="Woodcroft B.J."/>
            <person name="Tyson G.W."/>
            <person name="Hugenholtz P."/>
            <person name="Polz M.F."/>
            <person name="Zhang T."/>
        </authorList>
    </citation>
    <scope>NUCLEOTIDE SEQUENCE</scope>
    <source>
        <strain evidence="12">HKST-UBA02</strain>
    </source>
</reference>
<dbReference type="Gene3D" id="3.40.50.1100">
    <property type="match status" value="2"/>
</dbReference>
<dbReference type="InterPro" id="IPR001926">
    <property type="entry name" value="TrpB-like_PALP"/>
</dbReference>
<keyword evidence="6 12" id="KW-0808">Transferase</keyword>
<sequence length="331" mass="34645">MGRIYRDITDAVGRTPLIALDRFAAGAPGRILGKAEFCNPLSSVKDRIGVAMVEAAEREGRIRPGETVLVEPTSGNTGIALAFVAAAKGYRLILTMPETMSLERRNMLKALGAELVLTPGPEGMKGAINRASEVAAQTPGAVVLQQFANPANPDVHRRTTAVEIWDDTEGQVDILVAGVGTGGSITGITQVLKERNPNFRTVAVEPKDSPVISGGAPGPHKIQGIGAGFIPEILETGLIDEIITVANEDAFASARELARTEGILAGISAGANVWAAREVARRPENAGKTIVTILCDTGERYLSTPLWALEDAAPVATSIPAPNGTTTTAEK</sequence>
<dbReference type="GO" id="GO:0005737">
    <property type="term" value="C:cytoplasm"/>
    <property type="evidence" value="ECO:0007669"/>
    <property type="project" value="UniProtKB-ARBA"/>
</dbReference>
<evidence type="ECO:0000256" key="7">
    <source>
        <dbReference type="ARBA" id="ARBA00022898"/>
    </source>
</evidence>
<dbReference type="InterPro" id="IPR036052">
    <property type="entry name" value="TrpB-like_PALP_sf"/>
</dbReference>
<dbReference type="InterPro" id="IPR050214">
    <property type="entry name" value="Cys_Synth/Cystath_Beta-Synth"/>
</dbReference>
<dbReference type="GO" id="GO:0006535">
    <property type="term" value="P:cysteine biosynthetic process from serine"/>
    <property type="evidence" value="ECO:0007669"/>
    <property type="project" value="InterPro"/>
</dbReference>
<dbReference type="InterPro" id="IPR005856">
    <property type="entry name" value="Cys_synth"/>
</dbReference>
<dbReference type="AlphaFoldDB" id="A0A956NBP5"/>
<keyword evidence="7 10" id="KW-0663">Pyridoxal phosphate</keyword>
<evidence type="ECO:0000256" key="2">
    <source>
        <dbReference type="ARBA" id="ARBA00004962"/>
    </source>
</evidence>
<comment type="catalytic activity">
    <reaction evidence="9">
        <text>O-acetyl-L-serine + hydrogen sulfide = L-cysteine + acetate</text>
        <dbReference type="Rhea" id="RHEA:14829"/>
        <dbReference type="ChEBI" id="CHEBI:29919"/>
        <dbReference type="ChEBI" id="CHEBI:30089"/>
        <dbReference type="ChEBI" id="CHEBI:35235"/>
        <dbReference type="ChEBI" id="CHEBI:58340"/>
        <dbReference type="EC" id="2.5.1.47"/>
    </reaction>
</comment>
<name>A0A956NBP5_UNCEI</name>
<dbReference type="SUPFAM" id="SSF53686">
    <property type="entry name" value="Tryptophan synthase beta subunit-like PLP-dependent enzymes"/>
    <property type="match status" value="1"/>
</dbReference>
<evidence type="ECO:0000256" key="8">
    <source>
        <dbReference type="ARBA" id="ARBA00023192"/>
    </source>
</evidence>
<feature type="modified residue" description="N6-(pyridoxal phosphate)lysine" evidence="10">
    <location>
        <position position="45"/>
    </location>
</feature>
<accession>A0A956NBP5</accession>
<dbReference type="EMBL" id="JAGQHS010000039">
    <property type="protein sequence ID" value="MCA9756026.1"/>
    <property type="molecule type" value="Genomic_DNA"/>
</dbReference>
<dbReference type="GO" id="GO:0004124">
    <property type="term" value="F:cysteine synthase activity"/>
    <property type="evidence" value="ECO:0007669"/>
    <property type="project" value="UniProtKB-EC"/>
</dbReference>
<dbReference type="NCBIfam" id="TIGR01139">
    <property type="entry name" value="cysK"/>
    <property type="match status" value="1"/>
</dbReference>
<evidence type="ECO:0000259" key="11">
    <source>
        <dbReference type="Pfam" id="PF00291"/>
    </source>
</evidence>
<evidence type="ECO:0000313" key="13">
    <source>
        <dbReference type="Proteomes" id="UP000739538"/>
    </source>
</evidence>
<reference evidence="12" key="1">
    <citation type="submission" date="2020-04" db="EMBL/GenBank/DDBJ databases">
        <authorList>
            <person name="Zhang T."/>
        </authorList>
    </citation>
    <scope>NUCLEOTIDE SEQUENCE</scope>
    <source>
        <strain evidence="12">HKST-UBA02</strain>
    </source>
</reference>
<protein>
    <recommendedName>
        <fullName evidence="4">cysteine synthase</fullName>
        <ecNumber evidence="4">2.5.1.47</ecNumber>
    </recommendedName>
</protein>
<keyword evidence="5" id="KW-0028">Amino-acid biosynthesis</keyword>
<evidence type="ECO:0000256" key="9">
    <source>
        <dbReference type="ARBA" id="ARBA00047931"/>
    </source>
</evidence>
<organism evidence="12 13">
    <name type="scientific">Eiseniibacteriota bacterium</name>
    <dbReference type="NCBI Taxonomy" id="2212470"/>
    <lineage>
        <taxon>Bacteria</taxon>
        <taxon>Candidatus Eiseniibacteriota</taxon>
    </lineage>
</organism>
<evidence type="ECO:0000313" key="12">
    <source>
        <dbReference type="EMBL" id="MCA9756026.1"/>
    </source>
</evidence>
<gene>
    <name evidence="12" type="primary">cysK</name>
    <name evidence="12" type="ORF">KDA27_09510</name>
</gene>
<evidence type="ECO:0000256" key="10">
    <source>
        <dbReference type="PIRSR" id="PIRSR605856-51"/>
    </source>
</evidence>
<evidence type="ECO:0000256" key="6">
    <source>
        <dbReference type="ARBA" id="ARBA00022679"/>
    </source>
</evidence>
<dbReference type="FunFam" id="3.40.50.1100:FF:000067">
    <property type="entry name" value="Cysteine synthase"/>
    <property type="match status" value="1"/>
</dbReference>
<dbReference type="CDD" id="cd01561">
    <property type="entry name" value="CBS_like"/>
    <property type="match status" value="1"/>
</dbReference>
<dbReference type="Pfam" id="PF00291">
    <property type="entry name" value="PALP"/>
    <property type="match status" value="1"/>
</dbReference>
<dbReference type="InterPro" id="IPR005859">
    <property type="entry name" value="CysK"/>
</dbReference>
<evidence type="ECO:0000256" key="4">
    <source>
        <dbReference type="ARBA" id="ARBA00012681"/>
    </source>
</evidence>
<proteinExistence type="inferred from homology"/>
<evidence type="ECO:0000256" key="5">
    <source>
        <dbReference type="ARBA" id="ARBA00022605"/>
    </source>
</evidence>
<evidence type="ECO:0000256" key="1">
    <source>
        <dbReference type="ARBA" id="ARBA00001933"/>
    </source>
</evidence>